<evidence type="ECO:0000313" key="2">
    <source>
        <dbReference type="Proteomes" id="UP001054945"/>
    </source>
</evidence>
<dbReference type="Proteomes" id="UP001054945">
    <property type="component" value="Unassembled WGS sequence"/>
</dbReference>
<reference evidence="1 2" key="1">
    <citation type="submission" date="2021-06" db="EMBL/GenBank/DDBJ databases">
        <title>Caerostris extrusa draft genome.</title>
        <authorList>
            <person name="Kono N."/>
            <person name="Arakawa K."/>
        </authorList>
    </citation>
    <scope>NUCLEOTIDE SEQUENCE [LARGE SCALE GENOMIC DNA]</scope>
</reference>
<organism evidence="1 2">
    <name type="scientific">Caerostris extrusa</name>
    <name type="common">Bark spider</name>
    <name type="synonym">Caerostris bankana</name>
    <dbReference type="NCBI Taxonomy" id="172846"/>
    <lineage>
        <taxon>Eukaryota</taxon>
        <taxon>Metazoa</taxon>
        <taxon>Ecdysozoa</taxon>
        <taxon>Arthropoda</taxon>
        <taxon>Chelicerata</taxon>
        <taxon>Arachnida</taxon>
        <taxon>Araneae</taxon>
        <taxon>Araneomorphae</taxon>
        <taxon>Entelegynae</taxon>
        <taxon>Araneoidea</taxon>
        <taxon>Araneidae</taxon>
        <taxon>Caerostris</taxon>
    </lineage>
</organism>
<proteinExistence type="predicted"/>
<keyword evidence="2" id="KW-1185">Reference proteome</keyword>
<dbReference type="AlphaFoldDB" id="A0AAV4UUN5"/>
<comment type="caution">
    <text evidence="1">The sequence shown here is derived from an EMBL/GenBank/DDBJ whole genome shotgun (WGS) entry which is preliminary data.</text>
</comment>
<gene>
    <name evidence="1" type="ORF">CEXT_128161</name>
</gene>
<sequence>MSYMREGILLIDNSSIIVHDLVCHGAGIRNKGTQNLMLDIKVLCCNTGFRYLLEYGIEPIRREIAYMCINIDNYDYLVDDTIRYSQE</sequence>
<protein>
    <submittedName>
        <fullName evidence="1">Uncharacterized protein</fullName>
    </submittedName>
</protein>
<name>A0AAV4UUN5_CAEEX</name>
<dbReference type="EMBL" id="BPLR01013465">
    <property type="protein sequence ID" value="GIY61415.1"/>
    <property type="molecule type" value="Genomic_DNA"/>
</dbReference>
<accession>A0AAV4UUN5</accession>
<evidence type="ECO:0000313" key="1">
    <source>
        <dbReference type="EMBL" id="GIY61415.1"/>
    </source>
</evidence>